<gene>
    <name evidence="1" type="ORF">MEUPH1_LOCUS11733</name>
</gene>
<proteinExistence type="predicted"/>
<reference evidence="1 2" key="1">
    <citation type="submission" date="2023-01" db="EMBL/GenBank/DDBJ databases">
        <authorList>
            <person name="Whitehead M."/>
        </authorList>
    </citation>
    <scope>NUCLEOTIDE SEQUENCE [LARGE SCALE GENOMIC DNA]</scope>
</reference>
<sequence>MQSKGTGNSKPPKAYGLRRSMTDTLKILQLNICRSRIASLQLKDYCASNTIDIVLLQEPLIQQHKVYAFENNRQVHKGDHTGAAVIILNNELRIIELAQYTSDYVVTIRGSKQDDTRAITVVWVTPPYVDREPPWPSISAQR</sequence>
<dbReference type="EMBL" id="CARXXK010000002">
    <property type="protein sequence ID" value="CAI6355937.1"/>
    <property type="molecule type" value="Genomic_DNA"/>
</dbReference>
<evidence type="ECO:0000313" key="1">
    <source>
        <dbReference type="EMBL" id="CAI6355937.1"/>
    </source>
</evidence>
<organism evidence="1 2">
    <name type="scientific">Macrosiphum euphorbiae</name>
    <name type="common">potato aphid</name>
    <dbReference type="NCBI Taxonomy" id="13131"/>
    <lineage>
        <taxon>Eukaryota</taxon>
        <taxon>Metazoa</taxon>
        <taxon>Ecdysozoa</taxon>
        <taxon>Arthropoda</taxon>
        <taxon>Hexapoda</taxon>
        <taxon>Insecta</taxon>
        <taxon>Pterygota</taxon>
        <taxon>Neoptera</taxon>
        <taxon>Paraneoptera</taxon>
        <taxon>Hemiptera</taxon>
        <taxon>Sternorrhyncha</taxon>
        <taxon>Aphidomorpha</taxon>
        <taxon>Aphidoidea</taxon>
        <taxon>Aphididae</taxon>
        <taxon>Macrosiphini</taxon>
        <taxon>Macrosiphum</taxon>
    </lineage>
</organism>
<evidence type="ECO:0000313" key="2">
    <source>
        <dbReference type="Proteomes" id="UP001160148"/>
    </source>
</evidence>
<comment type="caution">
    <text evidence="1">The sequence shown here is derived from an EMBL/GenBank/DDBJ whole genome shotgun (WGS) entry which is preliminary data.</text>
</comment>
<dbReference type="InterPro" id="IPR036691">
    <property type="entry name" value="Endo/exonu/phosph_ase_sf"/>
</dbReference>
<name>A0AAV0WJX7_9HEMI</name>
<evidence type="ECO:0008006" key="3">
    <source>
        <dbReference type="Google" id="ProtNLM"/>
    </source>
</evidence>
<protein>
    <recommendedName>
        <fullName evidence="3">Endonuclease/exonuclease/phosphatase domain-containing protein</fullName>
    </recommendedName>
</protein>
<dbReference type="Gene3D" id="3.60.10.10">
    <property type="entry name" value="Endonuclease/exonuclease/phosphatase"/>
    <property type="match status" value="1"/>
</dbReference>
<dbReference type="SUPFAM" id="SSF56219">
    <property type="entry name" value="DNase I-like"/>
    <property type="match status" value="1"/>
</dbReference>
<dbReference type="Proteomes" id="UP001160148">
    <property type="component" value="Unassembled WGS sequence"/>
</dbReference>
<accession>A0AAV0WJX7</accession>
<keyword evidence="2" id="KW-1185">Reference proteome</keyword>
<dbReference type="AlphaFoldDB" id="A0AAV0WJX7"/>